<dbReference type="Gene3D" id="3.40.50.1820">
    <property type="entry name" value="alpha/beta hydrolase"/>
    <property type="match status" value="1"/>
</dbReference>
<gene>
    <name evidence="6" type="ORF">LDX50_07475</name>
    <name evidence="7" type="ORF">LDX50_13445</name>
    <name evidence="8" type="ORF">LDX50_19165</name>
</gene>
<dbReference type="RefSeq" id="WP_225697818.1">
    <property type="nucleotide sequence ID" value="NZ_JAIXNE010000002.1"/>
</dbReference>
<dbReference type="PANTHER" id="PTHR42776">
    <property type="entry name" value="SERINE PEPTIDASE S9 FAMILY MEMBER"/>
    <property type="match status" value="1"/>
</dbReference>
<keyword evidence="3" id="KW-0720">Serine protease</keyword>
<evidence type="ECO:0000313" key="9">
    <source>
        <dbReference type="Proteomes" id="UP001139409"/>
    </source>
</evidence>
<dbReference type="EMBL" id="JAIXNE010000003">
    <property type="protein sequence ID" value="MCA6075882.1"/>
    <property type="molecule type" value="Genomic_DNA"/>
</dbReference>
<dbReference type="GO" id="GO:0004252">
    <property type="term" value="F:serine-type endopeptidase activity"/>
    <property type="evidence" value="ECO:0007669"/>
    <property type="project" value="InterPro"/>
</dbReference>
<evidence type="ECO:0000313" key="7">
    <source>
        <dbReference type="EMBL" id="MCA6075882.1"/>
    </source>
</evidence>
<evidence type="ECO:0000256" key="1">
    <source>
        <dbReference type="ARBA" id="ARBA00022670"/>
    </source>
</evidence>
<dbReference type="SUPFAM" id="SSF82171">
    <property type="entry name" value="DPP6 N-terminal domain-like"/>
    <property type="match status" value="1"/>
</dbReference>
<sequence>MKSHIYFFLLFGLLFSCSKTENSEKAADIPLYTIEQFMDVESINGSSFSPDESKILINSNKSGVFNAYEISIETGEITQVTSSEDNAIFGQSYFPEDDRIIYSSDQGGNELTQVFIREPDGSTLTLTPDSTAKSMFGGWSHDRQKFYLVSNKRDPRFFDMYQVNVDEIGEDNVSQSSIIYENVKGLDPSSISDDGRYIALVETITTNNSNMYLLDTESGETRLLSEHEGDVQYQPQYFSSDGSELIYLTDEDNEFMYLKSYNLKDGSTSVIQKADWDIWYSYLSHGGTYRVTAINEDARTKMEILNTKTGKLVELPDLPEGDLTSVNISESEKYMTFYASNSKSPNNLYLYNFETGELKKLTDTMNQEINPDNLVSGEVIRYKSFDGMEIPALLYKPKTASAENKVPALLWIHGGPGGQTRLNYSASLQYLVNHGYAVLAVNNRGSSGYGKSFFKADDRKHGQDDLQDCVESKKFLAQLDYINADKIGILGGSYGGYMVMAALAFAPEEFEVGVNYFGVTNWLRTLKSIPPWWTSFKEALYTEMGDPVADSVMLYNKSPLFHTENITKPFIVLQGSNDPRVLQVESDEIVEAARANGVPVEYVIFDDEGHGFLKKENNIEASQKVLEFLDTYLKGTGETTP</sequence>
<organism evidence="6 9">
    <name type="scientific">Fulvivirga sedimenti</name>
    <dbReference type="NCBI Taxonomy" id="2879465"/>
    <lineage>
        <taxon>Bacteria</taxon>
        <taxon>Pseudomonadati</taxon>
        <taxon>Bacteroidota</taxon>
        <taxon>Cytophagia</taxon>
        <taxon>Cytophagales</taxon>
        <taxon>Fulvivirgaceae</taxon>
        <taxon>Fulvivirga</taxon>
    </lineage>
</organism>
<dbReference type="SUPFAM" id="SSF53474">
    <property type="entry name" value="alpha/beta-Hydrolases"/>
    <property type="match status" value="1"/>
</dbReference>
<dbReference type="InterPro" id="IPR029058">
    <property type="entry name" value="AB_hydrolase_fold"/>
</dbReference>
<keyword evidence="2" id="KW-0378">Hydrolase</keyword>
<dbReference type="InterPro" id="IPR011042">
    <property type="entry name" value="6-blade_b-propeller_TolB-like"/>
</dbReference>
<name>A0A9X1KWE8_9BACT</name>
<dbReference type="PRINTS" id="PR00862">
    <property type="entry name" value="PROLIGOPTASE"/>
</dbReference>
<dbReference type="InterPro" id="IPR002470">
    <property type="entry name" value="Peptidase_S9A"/>
</dbReference>
<dbReference type="AlphaFoldDB" id="A0A9X1KWE8"/>
<dbReference type="Pfam" id="PF00326">
    <property type="entry name" value="Peptidase_S9"/>
    <property type="match status" value="1"/>
</dbReference>
<comment type="caution">
    <text evidence="6">The sequence shown here is derived from an EMBL/GenBank/DDBJ whole genome shotgun (WGS) entry which is preliminary data.</text>
</comment>
<dbReference type="EMBL" id="JAIXNE010000002">
    <property type="protein sequence ID" value="MCA6074705.1"/>
    <property type="molecule type" value="Genomic_DNA"/>
</dbReference>
<dbReference type="Gene3D" id="2.120.10.30">
    <property type="entry name" value="TolB, C-terminal domain"/>
    <property type="match status" value="2"/>
</dbReference>
<evidence type="ECO:0000256" key="3">
    <source>
        <dbReference type="ARBA" id="ARBA00022825"/>
    </source>
</evidence>
<dbReference type="Proteomes" id="UP001139409">
    <property type="component" value="Unassembled WGS sequence"/>
</dbReference>
<dbReference type="PANTHER" id="PTHR42776:SF27">
    <property type="entry name" value="DIPEPTIDYL PEPTIDASE FAMILY MEMBER 6"/>
    <property type="match status" value="1"/>
</dbReference>
<dbReference type="InterPro" id="IPR023302">
    <property type="entry name" value="Pept_S9A_N"/>
</dbReference>
<dbReference type="InterPro" id="IPR001375">
    <property type="entry name" value="Peptidase_S9_cat"/>
</dbReference>
<evidence type="ECO:0000313" key="8">
    <source>
        <dbReference type="EMBL" id="MCA6077010.1"/>
    </source>
</evidence>
<evidence type="ECO:0000259" key="4">
    <source>
        <dbReference type="Pfam" id="PF00326"/>
    </source>
</evidence>
<dbReference type="GO" id="GO:0006508">
    <property type="term" value="P:proteolysis"/>
    <property type="evidence" value="ECO:0007669"/>
    <property type="project" value="UniProtKB-KW"/>
</dbReference>
<protein>
    <submittedName>
        <fullName evidence="6">S9 family peptidase</fullName>
    </submittedName>
</protein>
<reference evidence="6" key="1">
    <citation type="submission" date="2021-09" db="EMBL/GenBank/DDBJ databases">
        <title>Fulvivirga sp. isolated from coastal sediment.</title>
        <authorList>
            <person name="Yu H."/>
        </authorList>
    </citation>
    <scope>NUCLEOTIDE SEQUENCE</scope>
    <source>
        <strain evidence="6">1062</strain>
    </source>
</reference>
<keyword evidence="1" id="KW-0645">Protease</keyword>
<dbReference type="PROSITE" id="PS51257">
    <property type="entry name" value="PROKAR_LIPOPROTEIN"/>
    <property type="match status" value="1"/>
</dbReference>
<evidence type="ECO:0000256" key="2">
    <source>
        <dbReference type="ARBA" id="ARBA00022801"/>
    </source>
</evidence>
<feature type="domain" description="Peptidase S9A N-terminal" evidence="5">
    <location>
        <begin position="88"/>
        <end position="363"/>
    </location>
</feature>
<evidence type="ECO:0000259" key="5">
    <source>
        <dbReference type="Pfam" id="PF02897"/>
    </source>
</evidence>
<dbReference type="EMBL" id="JAIXNE010000004">
    <property type="protein sequence ID" value="MCA6077010.1"/>
    <property type="molecule type" value="Genomic_DNA"/>
</dbReference>
<accession>A0A9X1KWE8</accession>
<proteinExistence type="predicted"/>
<dbReference type="Pfam" id="PF02897">
    <property type="entry name" value="Peptidase_S9_N"/>
    <property type="match status" value="1"/>
</dbReference>
<evidence type="ECO:0000313" key="6">
    <source>
        <dbReference type="EMBL" id="MCA6074705.1"/>
    </source>
</evidence>
<feature type="domain" description="Peptidase S9 prolyl oligopeptidase catalytic" evidence="4">
    <location>
        <begin position="424"/>
        <end position="635"/>
    </location>
</feature>
<keyword evidence="9" id="KW-1185">Reference proteome</keyword>